<proteinExistence type="predicted"/>
<dbReference type="EMBL" id="AAHSMS010000011">
    <property type="protein sequence ID" value="EBZ8648560.1"/>
    <property type="molecule type" value="Genomic_DNA"/>
</dbReference>
<protein>
    <submittedName>
        <fullName evidence="1">Uncharacterized protein</fullName>
    </submittedName>
</protein>
<evidence type="ECO:0000313" key="1">
    <source>
        <dbReference type="EMBL" id="EBZ8648560.1"/>
    </source>
</evidence>
<dbReference type="EMBL" id="AAJEEO010000010">
    <property type="protein sequence ID" value="ECK9661695.1"/>
    <property type="molecule type" value="Genomic_DNA"/>
</dbReference>
<sequence>MRFKTEKEIYFSILHDNSEDTKLSAAAAADKYKDKLFFLISNSSSIIEDNIDYINSNFNLRCNIVLLDQKWLLDIVPFFIHDIFNNKQKIIQVLLENNLETKDIFPSGDLINIAIGKTISGESLDENTIENPIIRDQISRIVRTLIVVQRSIIKYYIGESVFNPSINISNRAKTDFNGLKLQEYITSLQNIQKLGNTGLPKLDEYINNKLITLKRYLPIIPNTPNDIIDKTRPSNSLHDGFPTIYKLLSCLQYKSALLSMEYNNPNSAFLHSIRTIETYIEGFLIYANVATISDYYNRRGVLSEKDAFMINNNKLSGFGKKYASAGDVNNLKNHKFYVKIREMIDLRNKLYLTHGDMKACSLLTKQSLYYIIDFINYIDNISNQRSLPWKKIYRDIDKSVKFDFYGVTKSSLSHIFIHKYIFQLNSPQ</sequence>
<evidence type="ECO:0000313" key="2">
    <source>
        <dbReference type="EMBL" id="ECK9661695.1"/>
    </source>
</evidence>
<organism evidence="1">
    <name type="scientific">Salmonella enterica subsp. enterica serovar Hull</name>
    <dbReference type="NCBI Taxonomy" id="1403564"/>
    <lineage>
        <taxon>Bacteria</taxon>
        <taxon>Pseudomonadati</taxon>
        <taxon>Pseudomonadota</taxon>
        <taxon>Gammaproteobacteria</taxon>
        <taxon>Enterobacterales</taxon>
        <taxon>Enterobacteriaceae</taxon>
        <taxon>Salmonella</taxon>
    </lineage>
</organism>
<reference evidence="1" key="1">
    <citation type="submission" date="2018-11" db="EMBL/GenBank/DDBJ databases">
        <authorList>
            <person name="Ashton P.M."/>
            <person name="Dallman T."/>
            <person name="Nair S."/>
            <person name="De Pinna E."/>
            <person name="Peters T."/>
            <person name="Grant K."/>
        </authorList>
    </citation>
    <scope>NUCLEOTIDE SEQUENCE</scope>
    <source>
        <strain evidence="1">638096</strain>
        <strain evidence="2">741676</strain>
    </source>
</reference>
<dbReference type="AlphaFoldDB" id="A0A5I6HL78"/>
<name>A0A5I6HL78_SALET</name>
<comment type="caution">
    <text evidence="1">The sequence shown here is derived from an EMBL/GenBank/DDBJ whole genome shotgun (WGS) entry which is preliminary data.</text>
</comment>
<accession>A0A5I6HL78</accession>
<gene>
    <name evidence="1" type="ORF">EHB58_10115</name>
    <name evidence="2" type="ORF">FE762_10785</name>
</gene>